<dbReference type="EMBL" id="BK032577">
    <property type="protein sequence ID" value="DAF49109.1"/>
    <property type="molecule type" value="Genomic_DNA"/>
</dbReference>
<accession>A0A8S5SDQ8</accession>
<name>A0A8S5SDQ8_9CAUD</name>
<sequence length="125" mass="15055">MRKFRDTNTGEIITEEELRKEFEELKKETPEEYDYSFNQYLLNCSETLEEVRQWFGNAKMIYSLKELPQIGENDSWLGLVVSVELYDEMDDYVIYRVGRLVEDKFIDANTDVIYWTYAIHKNNIK</sequence>
<reference evidence="1" key="1">
    <citation type="journal article" date="2021" name="Proc. Natl. Acad. Sci. U.S.A.">
        <title>A Catalog of Tens of Thousands of Viruses from Human Metagenomes Reveals Hidden Associations with Chronic Diseases.</title>
        <authorList>
            <person name="Tisza M.J."/>
            <person name="Buck C.B."/>
        </authorList>
    </citation>
    <scope>NUCLEOTIDE SEQUENCE</scope>
    <source>
        <strain evidence="1">Ctnpt50</strain>
    </source>
</reference>
<protein>
    <submittedName>
        <fullName evidence="1">Uncharacterized protein</fullName>
    </submittedName>
</protein>
<evidence type="ECO:0000313" key="1">
    <source>
        <dbReference type="EMBL" id="DAF49109.1"/>
    </source>
</evidence>
<proteinExistence type="predicted"/>
<organism evidence="1">
    <name type="scientific">Siphoviridae sp. ctnpt50</name>
    <dbReference type="NCBI Taxonomy" id="2827941"/>
    <lineage>
        <taxon>Viruses</taxon>
        <taxon>Duplodnaviria</taxon>
        <taxon>Heunggongvirae</taxon>
        <taxon>Uroviricota</taxon>
        <taxon>Caudoviricetes</taxon>
    </lineage>
</organism>